<dbReference type="EMBL" id="JBEWSZ010000001">
    <property type="protein sequence ID" value="MET2827202.1"/>
    <property type="molecule type" value="Genomic_DNA"/>
</dbReference>
<protein>
    <submittedName>
        <fullName evidence="1">Uncharacterized protein</fullName>
    </submittedName>
</protein>
<evidence type="ECO:0000313" key="1">
    <source>
        <dbReference type="EMBL" id="MET2827202.1"/>
    </source>
</evidence>
<dbReference type="Proteomes" id="UP001548832">
    <property type="component" value="Unassembled WGS sequence"/>
</dbReference>
<dbReference type="RefSeq" id="WP_354459237.1">
    <property type="nucleotide sequence ID" value="NZ_JBEWSZ010000001.1"/>
</dbReference>
<evidence type="ECO:0000313" key="2">
    <source>
        <dbReference type="Proteomes" id="UP001548832"/>
    </source>
</evidence>
<reference evidence="1 2" key="1">
    <citation type="submission" date="2024-06" db="EMBL/GenBank/DDBJ databases">
        <authorList>
            <person name="Kim D.-U."/>
        </authorList>
    </citation>
    <scope>NUCLEOTIDE SEQUENCE [LARGE SCALE GENOMIC DNA]</scope>
    <source>
        <strain evidence="1 2">KACC15460</strain>
    </source>
</reference>
<accession>A0ABV2DAY1</accession>
<sequence length="68" mass="7538">MKADMFSFPKAPADAVDRGVLERARLASKRDQQKWNPVLRPIALGGGIGDQQKRNPVLQKIVLQGMHS</sequence>
<comment type="caution">
    <text evidence="1">The sequence shown here is derived from an EMBL/GenBank/DDBJ whole genome shotgun (WGS) entry which is preliminary data.</text>
</comment>
<keyword evidence="2" id="KW-1185">Reference proteome</keyword>
<name>A0ABV2DAY1_9HYPH</name>
<proteinExistence type="predicted"/>
<organism evidence="1 2">
    <name type="scientific">Mesorhizobium shangrilense</name>
    <dbReference type="NCBI Taxonomy" id="460060"/>
    <lineage>
        <taxon>Bacteria</taxon>
        <taxon>Pseudomonadati</taxon>
        <taxon>Pseudomonadota</taxon>
        <taxon>Alphaproteobacteria</taxon>
        <taxon>Hyphomicrobiales</taxon>
        <taxon>Phyllobacteriaceae</taxon>
        <taxon>Mesorhizobium</taxon>
    </lineage>
</organism>
<gene>
    <name evidence="1" type="ORF">ABVQ20_09460</name>
</gene>